<evidence type="ECO:0000313" key="14">
    <source>
        <dbReference type="Proteomes" id="UP000245207"/>
    </source>
</evidence>
<feature type="chain" id="PRO_5015372195" description="Endoglucanase" evidence="10">
    <location>
        <begin position="25"/>
        <end position="569"/>
    </location>
</feature>
<evidence type="ECO:0000256" key="6">
    <source>
        <dbReference type="ARBA" id="ARBA00023295"/>
    </source>
</evidence>
<evidence type="ECO:0000256" key="5">
    <source>
        <dbReference type="ARBA" id="ARBA00023277"/>
    </source>
</evidence>
<dbReference type="Pfam" id="PF00759">
    <property type="entry name" value="Glyco_hydro_9"/>
    <property type="match status" value="3"/>
</dbReference>
<comment type="catalytic activity">
    <reaction evidence="1 10">
        <text>Endohydrolysis of (1-&gt;4)-beta-D-glucosidic linkages in cellulose, lichenin and cereal beta-D-glucans.</text>
        <dbReference type="EC" id="3.2.1.4"/>
    </reaction>
</comment>
<dbReference type="InterPro" id="IPR033126">
    <property type="entry name" value="Glyco_hydro_9_Asp/Glu_AS"/>
</dbReference>
<dbReference type="PANTHER" id="PTHR22298">
    <property type="entry name" value="ENDO-1,4-BETA-GLUCANASE"/>
    <property type="match status" value="1"/>
</dbReference>
<organism evidence="13 14">
    <name type="scientific">Artemisia annua</name>
    <name type="common">Sweet wormwood</name>
    <dbReference type="NCBI Taxonomy" id="35608"/>
    <lineage>
        <taxon>Eukaryota</taxon>
        <taxon>Viridiplantae</taxon>
        <taxon>Streptophyta</taxon>
        <taxon>Embryophyta</taxon>
        <taxon>Tracheophyta</taxon>
        <taxon>Spermatophyta</taxon>
        <taxon>Magnoliopsida</taxon>
        <taxon>eudicotyledons</taxon>
        <taxon>Gunneridae</taxon>
        <taxon>Pentapetalae</taxon>
        <taxon>asterids</taxon>
        <taxon>campanulids</taxon>
        <taxon>Asterales</taxon>
        <taxon>Asteraceae</taxon>
        <taxon>Asteroideae</taxon>
        <taxon>Anthemideae</taxon>
        <taxon>Artemisiinae</taxon>
        <taxon>Artemisia</taxon>
    </lineage>
</organism>
<evidence type="ECO:0000256" key="4">
    <source>
        <dbReference type="ARBA" id="ARBA00023001"/>
    </source>
</evidence>
<accession>A0A2U1Q802</accession>
<evidence type="ECO:0000256" key="2">
    <source>
        <dbReference type="ARBA" id="ARBA00007072"/>
    </source>
</evidence>
<name>A0A2U1Q802_ARTAN</name>
<evidence type="ECO:0000313" key="13">
    <source>
        <dbReference type="EMBL" id="PWA94042.1"/>
    </source>
</evidence>
<feature type="domain" description="Glycoside hydrolase family 9" evidence="12">
    <location>
        <begin position="313"/>
        <end position="562"/>
    </location>
</feature>
<feature type="transmembrane region" description="Helical" evidence="11">
    <location>
        <begin position="86"/>
        <end position="104"/>
    </location>
</feature>
<reference evidence="13 14" key="1">
    <citation type="journal article" date="2018" name="Mol. Plant">
        <title>The genome of Artemisia annua provides insight into the evolution of Asteraceae family and artemisinin biosynthesis.</title>
        <authorList>
            <person name="Shen Q."/>
            <person name="Zhang L."/>
            <person name="Liao Z."/>
            <person name="Wang S."/>
            <person name="Yan T."/>
            <person name="Shi P."/>
            <person name="Liu M."/>
            <person name="Fu X."/>
            <person name="Pan Q."/>
            <person name="Wang Y."/>
            <person name="Lv Z."/>
            <person name="Lu X."/>
            <person name="Zhang F."/>
            <person name="Jiang W."/>
            <person name="Ma Y."/>
            <person name="Chen M."/>
            <person name="Hao X."/>
            <person name="Li L."/>
            <person name="Tang Y."/>
            <person name="Lv G."/>
            <person name="Zhou Y."/>
            <person name="Sun X."/>
            <person name="Brodelius P.E."/>
            <person name="Rose J.K.C."/>
            <person name="Tang K."/>
        </authorList>
    </citation>
    <scope>NUCLEOTIDE SEQUENCE [LARGE SCALE GENOMIC DNA]</scope>
    <source>
        <strain evidence="14">cv. Huhao1</strain>
        <tissue evidence="13">Leaf</tissue>
    </source>
</reference>
<dbReference type="OrthoDB" id="10257085at2759"/>
<keyword evidence="7 8" id="KW-0624">Polysaccharide degradation</keyword>
<evidence type="ECO:0000256" key="8">
    <source>
        <dbReference type="PROSITE-ProRule" id="PRU10059"/>
    </source>
</evidence>
<dbReference type="Proteomes" id="UP000245207">
    <property type="component" value="Unassembled WGS sequence"/>
</dbReference>
<protein>
    <recommendedName>
        <fullName evidence="10">Endoglucanase</fullName>
        <ecNumber evidence="10">3.2.1.4</ecNumber>
    </recommendedName>
</protein>
<keyword evidence="10" id="KW-0732">Signal</keyword>
<sequence>MVQSIFCATFLYFFTLTLLSFTSAFTQQNYTDALAKSILFFEGQRSGKLPANQRVTWRGDSGLQDGSLANVDLVGGYYDAGDNVKFGLPMAFTTTMLAWSLIEFVKMVQSIFCATFLYFFTLTLLSFTSAFTQQNYTDALAKSILFFEGQRSGKLPANQRVTWRGDSGLQDGSLANVDLVGGYYDAGDNVKFGLPMAFTTTMLAWSLIEFGNTMKSELSNAQAALRWSTDYLLKAATTTPGSLYVQVGEPNSDHRCWERPEDMDTPRMVYTVSPQNPGSDVAAETAAALAAASIAFRNFDNPYSQKLLQTAMDDELLWAAAWIHRASRAPAYLNYLKNKGAEDGSDSDDFSFSWDDKRAGTKVLLSKLFLTHKNGDFESYKEHSDRYICSLIPGSSSESPAQYTAGGLLYKQDGSNLQYVTTSSFLLLTYAMYLYQDNRPDVDVNCGESVYTSQDLIAQAKKQVDYILGNNPMTMSYMVGFGEKYPTKIHHRGSSLPSIHDHPAPISCDAGGDYFNAESPNLNLHVGAIVGGPDRNDNYGDYRSNYGEAEPATYINAPFVGLAAYFSAN</sequence>
<dbReference type="InterPro" id="IPR008928">
    <property type="entry name" value="6-hairpin_glycosidase_sf"/>
</dbReference>
<feature type="transmembrane region" description="Helical" evidence="11">
    <location>
        <begin position="111"/>
        <end position="131"/>
    </location>
</feature>
<dbReference type="GO" id="GO:0030245">
    <property type="term" value="P:cellulose catabolic process"/>
    <property type="evidence" value="ECO:0007669"/>
    <property type="project" value="UniProtKB-KW"/>
</dbReference>
<evidence type="ECO:0000256" key="7">
    <source>
        <dbReference type="ARBA" id="ARBA00023326"/>
    </source>
</evidence>
<feature type="active site" evidence="9">
    <location>
        <position position="541"/>
    </location>
</feature>
<keyword evidence="4 10" id="KW-0136">Cellulose degradation</keyword>
<feature type="signal peptide" evidence="10">
    <location>
        <begin position="1"/>
        <end position="24"/>
    </location>
</feature>
<dbReference type="EC" id="3.2.1.4" evidence="10"/>
<evidence type="ECO:0000256" key="10">
    <source>
        <dbReference type="RuleBase" id="RU361166"/>
    </source>
</evidence>
<dbReference type="GO" id="GO:0008810">
    <property type="term" value="F:cellulase activity"/>
    <property type="evidence" value="ECO:0007669"/>
    <property type="project" value="UniProtKB-EC"/>
</dbReference>
<evidence type="ECO:0000256" key="9">
    <source>
        <dbReference type="PROSITE-ProRule" id="PRU10060"/>
    </source>
</evidence>
<keyword evidence="3 8" id="KW-0378">Hydrolase</keyword>
<dbReference type="EMBL" id="PKPP01000339">
    <property type="protein sequence ID" value="PWA94042.1"/>
    <property type="molecule type" value="Genomic_DNA"/>
</dbReference>
<dbReference type="SUPFAM" id="SSF48208">
    <property type="entry name" value="Six-hairpin glycosidases"/>
    <property type="match status" value="2"/>
</dbReference>
<feature type="domain" description="Glycoside hydrolase family 9" evidence="12">
    <location>
        <begin position="30"/>
        <end position="108"/>
    </location>
</feature>
<keyword evidence="11" id="KW-0812">Transmembrane</keyword>
<keyword evidence="11" id="KW-0472">Membrane</keyword>
<keyword evidence="11" id="KW-1133">Transmembrane helix</keyword>
<proteinExistence type="inferred from homology"/>
<feature type="active site" evidence="9">
    <location>
        <position position="550"/>
    </location>
</feature>
<gene>
    <name evidence="13" type="ORF">CTI12_AA018890</name>
</gene>
<dbReference type="Gene3D" id="1.50.10.10">
    <property type="match status" value="3"/>
</dbReference>
<feature type="active site" evidence="8">
    <location>
        <position position="490"/>
    </location>
</feature>
<dbReference type="PROSITE" id="PS00592">
    <property type="entry name" value="GH9_2"/>
    <property type="match status" value="1"/>
</dbReference>
<evidence type="ECO:0000256" key="11">
    <source>
        <dbReference type="SAM" id="Phobius"/>
    </source>
</evidence>
<dbReference type="InterPro" id="IPR018221">
    <property type="entry name" value="Glyco_hydro_9_His_AS"/>
</dbReference>
<dbReference type="STRING" id="35608.A0A2U1Q802"/>
<keyword evidence="14" id="KW-1185">Reference proteome</keyword>
<feature type="domain" description="Glycoside hydrolase family 9" evidence="12">
    <location>
        <begin position="136"/>
        <end position="312"/>
    </location>
</feature>
<keyword evidence="5 8" id="KW-0119">Carbohydrate metabolism</keyword>
<comment type="caution">
    <text evidence="13">The sequence shown here is derived from an EMBL/GenBank/DDBJ whole genome shotgun (WGS) entry which is preliminary data.</text>
</comment>
<dbReference type="InterPro" id="IPR001701">
    <property type="entry name" value="Glyco_hydro_9"/>
</dbReference>
<evidence type="ECO:0000256" key="1">
    <source>
        <dbReference type="ARBA" id="ARBA00000966"/>
    </source>
</evidence>
<dbReference type="PROSITE" id="PS00698">
    <property type="entry name" value="GH9_3"/>
    <property type="match status" value="1"/>
</dbReference>
<comment type="similarity">
    <text evidence="2 8 10">Belongs to the glycosyl hydrolase 9 (cellulase E) family.</text>
</comment>
<evidence type="ECO:0000259" key="12">
    <source>
        <dbReference type="Pfam" id="PF00759"/>
    </source>
</evidence>
<evidence type="ECO:0000256" key="3">
    <source>
        <dbReference type="ARBA" id="ARBA00022801"/>
    </source>
</evidence>
<keyword evidence="6 8" id="KW-0326">Glycosidase</keyword>
<dbReference type="InterPro" id="IPR012341">
    <property type="entry name" value="6hp_glycosidase-like_sf"/>
</dbReference>
<dbReference type="AlphaFoldDB" id="A0A2U1Q802"/>